<comment type="caution">
    <text evidence="1">The sequence shown here is derived from an EMBL/GenBank/DDBJ whole genome shotgun (WGS) entry which is preliminary data.</text>
</comment>
<dbReference type="EMBL" id="JAODYH010000005">
    <property type="protein sequence ID" value="MCT9811543.1"/>
    <property type="molecule type" value="Genomic_DNA"/>
</dbReference>
<sequence>MEVRGTSSYIGTGVKALAFAALNRFDSLNSLVNRMTGGSINRDTLAQKVMRDGIHMALQASLPLSLQDRQASILPLLARLVHGDTREEVSTSIKELADVLTPVDSHPMDGMAATLKTMGKEAGRLAAAGLASIAAQHINETHIVEKVLHTMLKEHGWTSLDNYMESMLTALPFGKGFAANLGKNLLQRAILDRPEFDRSHSPEFRLLADEAHASITDQAYSKPLANYFLRSAAADMPTALDSATKAGLSIADTTLLTSRVLAKGVTDVTENLQQSQYSQALINTGTTLLQASTTLAHGVFHDIAPALTQATGDLAKVSGKTALAGLAYAAPLAYQGTLSFYQGTKPWIDSTQHALVGAPASQDVRKAYAKDIAQAQTSPLLAAPVPQAHGSDSQWVDQLARQQAIALDATPDAPPSTHERLASVVEAFQQGQIDSARYNALTQLTEQLDVEQLSPFGALSGSLKTAHNISGNLARLESESLASMAFGAATAQTMGGVIDASTVKESSKGGYKVADVYARQVGQLALDFPAGVYSHADAGLDTAKAASNYALGSWGYPDVGVADWAELRKLHNTCGGNEQLTLKVSSYLDPAMASQALSAPVLGELDPHDSGLLRLPTGLQLQLTETTPQHQYQLRRDGENVVLTISAVWDIAQYGTDAQRLRSPQGAQTSQLTAAIHITVSPTGSVSHSAPSLQCAIRNAFKFDSYGALQAPATPQPEISVSHLEHFEAPLDQALAAT</sequence>
<dbReference type="RefSeq" id="WP_261500785.1">
    <property type="nucleotide sequence ID" value="NZ_JAODYH010000005.1"/>
</dbReference>
<dbReference type="Proteomes" id="UP001525968">
    <property type="component" value="Unassembled WGS sequence"/>
</dbReference>
<accession>A0ABT2PM58</accession>
<proteinExistence type="predicted"/>
<evidence type="ECO:0008006" key="3">
    <source>
        <dbReference type="Google" id="ProtNLM"/>
    </source>
</evidence>
<evidence type="ECO:0000313" key="2">
    <source>
        <dbReference type="Proteomes" id="UP001525968"/>
    </source>
</evidence>
<protein>
    <recommendedName>
        <fullName evidence="3">ADP-ribosyltransferase</fullName>
    </recommendedName>
</protein>
<organism evidence="1 2">
    <name type="scientific">Acidovorax bellezanensis</name>
    <dbReference type="NCBI Taxonomy" id="2976702"/>
    <lineage>
        <taxon>Bacteria</taxon>
        <taxon>Pseudomonadati</taxon>
        <taxon>Pseudomonadota</taxon>
        <taxon>Betaproteobacteria</taxon>
        <taxon>Burkholderiales</taxon>
        <taxon>Comamonadaceae</taxon>
        <taxon>Acidovorax</taxon>
    </lineage>
</organism>
<evidence type="ECO:0000313" key="1">
    <source>
        <dbReference type="EMBL" id="MCT9811543.1"/>
    </source>
</evidence>
<reference evidence="1 2" key="1">
    <citation type="submission" date="2022-09" db="EMBL/GenBank/DDBJ databases">
        <title>Draft genome of isolate Be4.</title>
        <authorList>
            <person name="Sanchez-Castro I."/>
            <person name="Martinez-Rodriguez P."/>
            <person name="Descostes M."/>
            <person name="Merroun M."/>
        </authorList>
    </citation>
    <scope>NUCLEOTIDE SEQUENCE [LARGE SCALE GENOMIC DNA]</scope>
    <source>
        <strain evidence="1 2">Be4</strain>
    </source>
</reference>
<gene>
    <name evidence="1" type="ORF">N0K08_12910</name>
</gene>
<keyword evidence="2" id="KW-1185">Reference proteome</keyword>
<name>A0ABT2PM58_9BURK</name>